<dbReference type="PRINTS" id="PR00385">
    <property type="entry name" value="P450"/>
</dbReference>
<protein>
    <recommendedName>
        <fullName evidence="11">Cytochrome P450</fullName>
    </recommendedName>
</protein>
<evidence type="ECO:0000256" key="6">
    <source>
        <dbReference type="ARBA" id="ARBA00023033"/>
    </source>
</evidence>
<evidence type="ECO:0000313" key="9">
    <source>
        <dbReference type="EMBL" id="ETI28303.1"/>
    </source>
</evidence>
<dbReference type="GO" id="GO:0016705">
    <property type="term" value="F:oxidoreductase activity, acting on paired donors, with incorporation or reduction of molecular oxygen"/>
    <property type="evidence" value="ECO:0007669"/>
    <property type="project" value="InterPro"/>
</dbReference>
<dbReference type="InterPro" id="IPR017972">
    <property type="entry name" value="Cyt_P450_CS"/>
</dbReference>
<evidence type="ECO:0000256" key="7">
    <source>
        <dbReference type="PIRSR" id="PIRSR602403-1"/>
    </source>
</evidence>
<dbReference type="GO" id="GO:0004497">
    <property type="term" value="F:monooxygenase activity"/>
    <property type="evidence" value="ECO:0007669"/>
    <property type="project" value="UniProtKB-KW"/>
</dbReference>
<keyword evidence="6 8" id="KW-0503">Monooxygenase</keyword>
<dbReference type="PANTHER" id="PTHR24287">
    <property type="entry name" value="P450, PUTATIVE (EUROFUNG)-RELATED"/>
    <property type="match status" value="1"/>
</dbReference>
<comment type="similarity">
    <text evidence="2 8">Belongs to the cytochrome P450 family.</text>
</comment>
<keyword evidence="4 8" id="KW-0560">Oxidoreductase</keyword>
<dbReference type="EMBL" id="KB822697">
    <property type="protein sequence ID" value="ETI28303.1"/>
    <property type="molecule type" value="Genomic_DNA"/>
</dbReference>
<organism evidence="9 10">
    <name type="scientific">Cladophialophora carrionii CBS 160.54</name>
    <dbReference type="NCBI Taxonomy" id="1279043"/>
    <lineage>
        <taxon>Eukaryota</taxon>
        <taxon>Fungi</taxon>
        <taxon>Dikarya</taxon>
        <taxon>Ascomycota</taxon>
        <taxon>Pezizomycotina</taxon>
        <taxon>Eurotiomycetes</taxon>
        <taxon>Chaetothyriomycetidae</taxon>
        <taxon>Chaetothyriales</taxon>
        <taxon>Herpotrichiellaceae</taxon>
        <taxon>Cladophialophora</taxon>
    </lineage>
</organism>
<dbReference type="GeneID" id="19979245"/>
<dbReference type="Gene3D" id="1.10.630.10">
    <property type="entry name" value="Cytochrome P450"/>
    <property type="match status" value="1"/>
</dbReference>
<accession>V9DPQ5</accession>
<dbReference type="AlphaFoldDB" id="V9DPQ5"/>
<sequence length="493" mass="56370">MQLQAITVCVVAALGVLSWLLRTRSRRARLQRLGQPPVMVPYWLPFGLDTAYAMVSHLLNLDFFEWARELMNNPGRTCELYIAGTRLIMTDDCDNIRAIMYGQFGEFLKGKFTHEVFASVTGDSVFSTDGDVWVANKNQLRPYLSKSRPSDFDVTETHVKFFLDQLDNGGEAIEVYDLVDRLQLDVVTHTFFGESTDTLHGKQQPFRDAMDKVLTYNTMRILAGHISLYFPDTVFIPKATRDLNSYMDMRVAETLSLPTADLEKRGSSITLMEALALQKADAKVIKNQLISVLLAGKDPVGITISWALYELARNPEVVKLLRKEIEQVCGFDAPPTEQHLKQMTLLKNIIRETLRLYHPLGFNVREAKFDTTIPRGGGPDGNSPVTILKGEMVAYSVMSLQRRHDIVGPTADEWLPSRYDNWQPQTWEFIPFNHGPRICLGRMFGYFQMEYVLCRIFQKFERIESGDNKTQKIKIELNTKMAFPVMCRFYKST</sequence>
<dbReference type="InterPro" id="IPR036396">
    <property type="entry name" value="Cyt_P450_sf"/>
</dbReference>
<evidence type="ECO:0008006" key="11">
    <source>
        <dbReference type="Google" id="ProtNLM"/>
    </source>
</evidence>
<keyword evidence="5 7" id="KW-0408">Iron</keyword>
<proteinExistence type="inferred from homology"/>
<dbReference type="InterPro" id="IPR002403">
    <property type="entry name" value="Cyt_P450_E_grp-IV"/>
</dbReference>
<dbReference type="InterPro" id="IPR001128">
    <property type="entry name" value="Cyt_P450"/>
</dbReference>
<dbReference type="PROSITE" id="PS00086">
    <property type="entry name" value="CYTOCHROME_P450"/>
    <property type="match status" value="1"/>
</dbReference>
<name>V9DPQ5_9EURO</name>
<keyword evidence="7 8" id="KW-0349">Heme</keyword>
<keyword evidence="3 7" id="KW-0479">Metal-binding</keyword>
<dbReference type="SUPFAM" id="SSF48264">
    <property type="entry name" value="Cytochrome P450"/>
    <property type="match status" value="1"/>
</dbReference>
<comment type="cofactor">
    <cofactor evidence="1 7">
        <name>heme</name>
        <dbReference type="ChEBI" id="CHEBI:30413"/>
    </cofactor>
</comment>
<gene>
    <name evidence="9" type="ORF">G647_00752</name>
</gene>
<dbReference type="PRINTS" id="PR00465">
    <property type="entry name" value="EP450IV"/>
</dbReference>
<evidence type="ECO:0000256" key="8">
    <source>
        <dbReference type="RuleBase" id="RU000461"/>
    </source>
</evidence>
<dbReference type="InterPro" id="IPR047146">
    <property type="entry name" value="Cyt_P450_E_CYP52_fungi"/>
</dbReference>
<dbReference type="PANTHER" id="PTHR24287:SF5">
    <property type="entry name" value="P450, PUTATIVE (EUROFUNG)-RELATED"/>
    <property type="match status" value="1"/>
</dbReference>
<dbReference type="RefSeq" id="XP_008722377.1">
    <property type="nucleotide sequence ID" value="XM_008724155.1"/>
</dbReference>
<dbReference type="GO" id="GO:0005506">
    <property type="term" value="F:iron ion binding"/>
    <property type="evidence" value="ECO:0007669"/>
    <property type="project" value="InterPro"/>
</dbReference>
<evidence type="ECO:0000256" key="1">
    <source>
        <dbReference type="ARBA" id="ARBA00001971"/>
    </source>
</evidence>
<dbReference type="Pfam" id="PF00067">
    <property type="entry name" value="p450"/>
    <property type="match status" value="1"/>
</dbReference>
<dbReference type="HOGENOM" id="CLU_001570_27_0_1"/>
<reference evidence="9 10" key="1">
    <citation type="submission" date="2013-03" db="EMBL/GenBank/DDBJ databases">
        <title>The Genome Sequence of Cladophialophora carrionii CBS 160.54.</title>
        <authorList>
            <consortium name="The Broad Institute Genomics Platform"/>
            <person name="Cuomo C."/>
            <person name="de Hoog S."/>
            <person name="Gorbushina A."/>
            <person name="Walker B."/>
            <person name="Young S.K."/>
            <person name="Zeng Q."/>
            <person name="Gargeya S."/>
            <person name="Fitzgerald M."/>
            <person name="Haas B."/>
            <person name="Abouelleil A."/>
            <person name="Allen A.W."/>
            <person name="Alvarado L."/>
            <person name="Arachchi H.M."/>
            <person name="Berlin A.M."/>
            <person name="Chapman S.B."/>
            <person name="Gainer-Dewar J."/>
            <person name="Goldberg J."/>
            <person name="Griggs A."/>
            <person name="Gujja S."/>
            <person name="Hansen M."/>
            <person name="Howarth C."/>
            <person name="Imamovic A."/>
            <person name="Ireland A."/>
            <person name="Larimer J."/>
            <person name="McCowan C."/>
            <person name="Murphy C."/>
            <person name="Pearson M."/>
            <person name="Poon T.W."/>
            <person name="Priest M."/>
            <person name="Roberts A."/>
            <person name="Saif S."/>
            <person name="Shea T."/>
            <person name="Sisk P."/>
            <person name="Sykes S."/>
            <person name="Wortman J."/>
            <person name="Nusbaum C."/>
            <person name="Birren B."/>
        </authorList>
    </citation>
    <scope>NUCLEOTIDE SEQUENCE [LARGE SCALE GENOMIC DNA]</scope>
    <source>
        <strain evidence="9 10">CBS 160.54</strain>
    </source>
</reference>
<evidence type="ECO:0000256" key="3">
    <source>
        <dbReference type="ARBA" id="ARBA00022723"/>
    </source>
</evidence>
<dbReference type="VEuPathDB" id="FungiDB:G647_00752"/>
<dbReference type="Proteomes" id="UP000030678">
    <property type="component" value="Unassembled WGS sequence"/>
</dbReference>
<evidence type="ECO:0000313" key="10">
    <source>
        <dbReference type="Proteomes" id="UP000030678"/>
    </source>
</evidence>
<feature type="binding site" description="axial binding residue" evidence="7">
    <location>
        <position position="439"/>
    </location>
    <ligand>
        <name>heme</name>
        <dbReference type="ChEBI" id="CHEBI:30413"/>
    </ligand>
    <ligandPart>
        <name>Fe</name>
        <dbReference type="ChEBI" id="CHEBI:18248"/>
    </ligandPart>
</feature>
<dbReference type="GO" id="GO:0020037">
    <property type="term" value="F:heme binding"/>
    <property type="evidence" value="ECO:0007669"/>
    <property type="project" value="InterPro"/>
</dbReference>
<evidence type="ECO:0000256" key="2">
    <source>
        <dbReference type="ARBA" id="ARBA00010617"/>
    </source>
</evidence>
<evidence type="ECO:0000256" key="4">
    <source>
        <dbReference type="ARBA" id="ARBA00023002"/>
    </source>
</evidence>
<evidence type="ECO:0000256" key="5">
    <source>
        <dbReference type="ARBA" id="ARBA00023004"/>
    </source>
</evidence>